<reference evidence="8 9" key="1">
    <citation type="journal article" date="2014" name="Genome Announc.">
        <title>Draft Genome Sequence of Advenella kashmirensis Strain W13003, a Polycyclic Aromatic Hydrocarbon-Degrading Bacterium.</title>
        <authorList>
            <person name="Wang X."/>
            <person name="Jin D."/>
            <person name="Zhou L."/>
            <person name="Wu L."/>
            <person name="An W."/>
            <person name="Zhao L."/>
        </authorList>
    </citation>
    <scope>NUCLEOTIDE SEQUENCE [LARGE SCALE GENOMIC DNA]</scope>
    <source>
        <strain evidence="8 9">W13003</strain>
    </source>
</reference>
<organism evidence="8 9">
    <name type="scientific">Advenella kashmirensis W13003</name>
    <dbReference type="NCBI Taxonomy" id="1424334"/>
    <lineage>
        <taxon>Bacteria</taxon>
        <taxon>Pseudomonadati</taxon>
        <taxon>Pseudomonadota</taxon>
        <taxon>Betaproteobacteria</taxon>
        <taxon>Burkholderiales</taxon>
        <taxon>Alcaligenaceae</taxon>
    </lineage>
</organism>
<evidence type="ECO:0000256" key="1">
    <source>
        <dbReference type="ARBA" id="ARBA00008110"/>
    </source>
</evidence>
<protein>
    <recommendedName>
        <fullName evidence="7">Mop domain-containing protein</fullName>
    </recommendedName>
</protein>
<dbReference type="PIRSF" id="PIRSF005763">
    <property type="entry name" value="Txn_reg_ModE"/>
    <property type="match status" value="1"/>
</dbReference>
<name>V8QLX1_9BURK</name>
<keyword evidence="4" id="KW-0677">Repeat</keyword>
<dbReference type="Gene3D" id="2.40.50.100">
    <property type="match status" value="1"/>
</dbReference>
<accession>V8QLX1</accession>
<dbReference type="AlphaFoldDB" id="V8QLX1"/>
<gene>
    <name evidence="8" type="ORF">W822_20620</name>
</gene>
<dbReference type="GO" id="GO:0003700">
    <property type="term" value="F:DNA-binding transcription factor activity"/>
    <property type="evidence" value="ECO:0007669"/>
    <property type="project" value="InterPro"/>
</dbReference>
<dbReference type="InterPro" id="IPR005116">
    <property type="entry name" value="Transp-assoc_OB_typ1"/>
</dbReference>
<evidence type="ECO:0000256" key="4">
    <source>
        <dbReference type="ARBA" id="ARBA00022737"/>
    </source>
</evidence>
<comment type="caution">
    <text evidence="8">The sequence shown here is derived from an EMBL/GenBank/DDBJ whole genome shotgun (WGS) entry which is preliminary data.</text>
</comment>
<feature type="domain" description="Mop" evidence="7">
    <location>
        <begin position="139"/>
        <end position="205"/>
    </location>
</feature>
<dbReference type="InterPro" id="IPR051815">
    <property type="entry name" value="Molybdate_resp_trans_reg"/>
</dbReference>
<dbReference type="Proteomes" id="UP000018733">
    <property type="component" value="Unassembled WGS sequence"/>
</dbReference>
<sequence>MTKGGGAATETEGRPATRLNVRTAIGFGVEQHALADERDLQLLGHVHRLGSITAAARAAQVTYKTAWDRLRKLQARLGQPVIIAAKGGRGGGRTLLSESGHALLRYYEQVRREQDHATGPEVELEAVGSLPPRPLPLRKTSARNHLQGTVASIRRTGIRDEISVRLHDTLVVSVNITHASTLALGLKSGVAVYMLIKAPAVRFVREPHAQPNVFSGQISSMRRVQGQQELEIQIAPQVYLVTVINQNEAGFLRKGGQVSVYIDPDTVILGVD</sequence>
<evidence type="ECO:0000259" key="7">
    <source>
        <dbReference type="PROSITE" id="PS51866"/>
    </source>
</evidence>
<dbReference type="InterPro" id="IPR000847">
    <property type="entry name" value="LysR_HTH_N"/>
</dbReference>
<comment type="similarity">
    <text evidence="1 5">Belongs to the ModE family.</text>
</comment>
<dbReference type="eggNOG" id="COG3585">
    <property type="taxonomic scope" value="Bacteria"/>
</dbReference>
<dbReference type="GO" id="GO:0030151">
    <property type="term" value="F:molybdenum ion binding"/>
    <property type="evidence" value="ECO:0007669"/>
    <property type="project" value="UniProtKB-UniRule"/>
</dbReference>
<dbReference type="InterPro" id="IPR008995">
    <property type="entry name" value="Mo/tungstate-bd_C_term_dom"/>
</dbReference>
<dbReference type="Pfam" id="PF03459">
    <property type="entry name" value="TOBE"/>
    <property type="match status" value="1"/>
</dbReference>
<dbReference type="InterPro" id="IPR004606">
    <property type="entry name" value="Mop_domain"/>
</dbReference>
<evidence type="ECO:0000313" key="9">
    <source>
        <dbReference type="Proteomes" id="UP000018733"/>
    </source>
</evidence>
<dbReference type="HOGENOM" id="CLU_087839_0_0_4"/>
<dbReference type="InterPro" id="IPR016462">
    <property type="entry name" value="ModE"/>
</dbReference>
<dbReference type="eggNOG" id="COG2005">
    <property type="taxonomic scope" value="Bacteria"/>
</dbReference>
<dbReference type="PANTHER" id="PTHR30432:SF1">
    <property type="entry name" value="DNA-BINDING TRANSCRIPTIONAL DUAL REGULATOR MODE"/>
    <property type="match status" value="1"/>
</dbReference>
<keyword evidence="3 5" id="KW-0500">Molybdenum</keyword>
<proteinExistence type="inferred from homology"/>
<keyword evidence="2 5" id="KW-0813">Transport</keyword>
<evidence type="ECO:0000256" key="2">
    <source>
        <dbReference type="ARBA" id="ARBA00022448"/>
    </source>
</evidence>
<feature type="region of interest" description="Required for dimer formation and molybdate binding" evidence="6">
    <location>
        <begin position="140"/>
        <end position="148"/>
    </location>
</feature>
<dbReference type="STRING" id="1424334.W822_20620"/>
<dbReference type="Pfam" id="PF00126">
    <property type="entry name" value="HTH_1"/>
    <property type="match status" value="1"/>
</dbReference>
<dbReference type="InterPro" id="IPR036390">
    <property type="entry name" value="WH_DNA-bd_sf"/>
</dbReference>
<dbReference type="PROSITE" id="PS51866">
    <property type="entry name" value="MOP"/>
    <property type="match status" value="1"/>
</dbReference>
<dbReference type="Gene3D" id="1.10.10.10">
    <property type="entry name" value="Winged helix-like DNA-binding domain superfamily/Winged helix DNA-binding domain"/>
    <property type="match status" value="1"/>
</dbReference>
<dbReference type="OrthoDB" id="9800709at2"/>
<dbReference type="PATRIC" id="fig|1424334.3.peg.4136"/>
<dbReference type="SUPFAM" id="SSF50331">
    <property type="entry name" value="MOP-like"/>
    <property type="match status" value="2"/>
</dbReference>
<dbReference type="GO" id="GO:0015689">
    <property type="term" value="P:molybdate ion transport"/>
    <property type="evidence" value="ECO:0007669"/>
    <property type="project" value="UniProtKB-UniRule"/>
</dbReference>
<dbReference type="RefSeq" id="WP_024007047.1">
    <property type="nucleotide sequence ID" value="NZ_KI650982.1"/>
</dbReference>
<dbReference type="PANTHER" id="PTHR30432">
    <property type="entry name" value="TRANSCRIPTIONAL REGULATOR MODE"/>
    <property type="match status" value="1"/>
</dbReference>
<dbReference type="SUPFAM" id="SSF46785">
    <property type="entry name" value="Winged helix' DNA-binding domain"/>
    <property type="match status" value="1"/>
</dbReference>
<evidence type="ECO:0000256" key="5">
    <source>
        <dbReference type="PIRNR" id="PIRNR005763"/>
    </source>
</evidence>
<evidence type="ECO:0000256" key="6">
    <source>
        <dbReference type="PIRSR" id="PIRSR005763-1"/>
    </source>
</evidence>
<dbReference type="EMBL" id="AYXT01000013">
    <property type="protein sequence ID" value="ETF00961.1"/>
    <property type="molecule type" value="Genomic_DNA"/>
</dbReference>
<dbReference type="InterPro" id="IPR036388">
    <property type="entry name" value="WH-like_DNA-bd_sf"/>
</dbReference>
<keyword evidence="9" id="KW-1185">Reference proteome</keyword>
<evidence type="ECO:0000313" key="8">
    <source>
        <dbReference type="EMBL" id="ETF00961.1"/>
    </source>
</evidence>
<evidence type="ECO:0000256" key="3">
    <source>
        <dbReference type="ARBA" id="ARBA00022505"/>
    </source>
</evidence>